<dbReference type="AlphaFoldDB" id="A0A0F9F3B1"/>
<evidence type="ECO:0000313" key="1">
    <source>
        <dbReference type="EMBL" id="KKL72956.1"/>
    </source>
</evidence>
<gene>
    <name evidence="1" type="ORF">LCGC14_2079760</name>
</gene>
<name>A0A0F9F3B1_9ZZZZ</name>
<comment type="caution">
    <text evidence="1">The sequence shown here is derived from an EMBL/GenBank/DDBJ whole genome shotgun (WGS) entry which is preliminary data.</text>
</comment>
<reference evidence="1" key="1">
    <citation type="journal article" date="2015" name="Nature">
        <title>Complex archaea that bridge the gap between prokaryotes and eukaryotes.</title>
        <authorList>
            <person name="Spang A."/>
            <person name="Saw J.H."/>
            <person name="Jorgensen S.L."/>
            <person name="Zaremba-Niedzwiedzka K."/>
            <person name="Martijn J."/>
            <person name="Lind A.E."/>
            <person name="van Eijk R."/>
            <person name="Schleper C."/>
            <person name="Guy L."/>
            <person name="Ettema T.J."/>
        </authorList>
    </citation>
    <scope>NUCLEOTIDE SEQUENCE</scope>
</reference>
<dbReference type="EMBL" id="LAZR01025112">
    <property type="protein sequence ID" value="KKL72956.1"/>
    <property type="molecule type" value="Genomic_DNA"/>
</dbReference>
<sequence length="91" mass="10348">MKRYTEAIHAQRVKKMLEKKEPCKGTCPAKKRYGFSKDFITGHRWDATPPACSICRGFVGHNDDVFCPCPGFGPEEAIRRTWLALEAKGYI</sequence>
<organism evidence="1">
    <name type="scientific">marine sediment metagenome</name>
    <dbReference type="NCBI Taxonomy" id="412755"/>
    <lineage>
        <taxon>unclassified sequences</taxon>
        <taxon>metagenomes</taxon>
        <taxon>ecological metagenomes</taxon>
    </lineage>
</organism>
<proteinExistence type="predicted"/>
<protein>
    <submittedName>
        <fullName evidence="1">Uncharacterized protein</fullName>
    </submittedName>
</protein>
<accession>A0A0F9F3B1</accession>